<evidence type="ECO:0000259" key="8">
    <source>
        <dbReference type="Pfam" id="PF01180"/>
    </source>
</evidence>
<evidence type="ECO:0000256" key="7">
    <source>
        <dbReference type="SAM" id="MobiDB-lite"/>
    </source>
</evidence>
<sequence length="389" mass="41152">MVEMSEALRAAMASAAAKSAAGSNATDQLRPGIVPIVERQSTPKPSSGRSIAAGEVDLSTNYLGLQLKSPVVASAGPLSQNVDGVKALADAGVGAVVMYSLFEEQLRHEEARAEQLTEVHEESFAEAMSYFPTVPANEGGITSRYLELVEAGAKAVDVPLIASVNGATSGGWVQVARRMQDAGAAAIELNIYLVPGEVNISGAEVEARHLEILQGVKDAVSVPVAVKLSPYFSSFGHLAVQLDKAGADGLVLFNRFVQPDIDIEKLVVQPGLVLSSPFEARLPRTWIAALRGRVNASLAATTGVETSEDVVKYILAGADVVMTTSALVRHGAEYATTLVEGLETWLRRKELTLDQARGMLAVPRDIPVDAYERAGYVSALEKAKAVYGR</sequence>
<dbReference type="SUPFAM" id="SSF51395">
    <property type="entry name" value="FMN-linked oxidoreductases"/>
    <property type="match status" value="1"/>
</dbReference>
<dbReference type="NCBIfam" id="NF005741">
    <property type="entry name" value="PRK07565.1"/>
    <property type="match status" value="1"/>
</dbReference>
<dbReference type="InterPro" id="IPR013785">
    <property type="entry name" value="Aldolase_TIM"/>
</dbReference>
<feature type="domain" description="Dihydroorotate dehydrogenase catalytic" evidence="8">
    <location>
        <begin position="58"/>
        <end position="345"/>
    </location>
</feature>
<comment type="pathway">
    <text evidence="2">Pyrimidine metabolism; UMP biosynthesis via de novo pathway.</text>
</comment>
<comment type="cofactor">
    <cofactor evidence="1">
        <name>FMN</name>
        <dbReference type="ChEBI" id="CHEBI:58210"/>
    </cofactor>
</comment>
<evidence type="ECO:0000256" key="5">
    <source>
        <dbReference type="ARBA" id="ARBA00022975"/>
    </source>
</evidence>
<organism evidence="9 10">
    <name type="scientific">Luteococcus sanguinis</name>
    <dbReference type="NCBI Taxonomy" id="174038"/>
    <lineage>
        <taxon>Bacteria</taxon>
        <taxon>Bacillati</taxon>
        <taxon>Actinomycetota</taxon>
        <taxon>Actinomycetes</taxon>
        <taxon>Propionibacteriales</taxon>
        <taxon>Propionibacteriaceae</taxon>
        <taxon>Luteococcus</taxon>
    </lineage>
</organism>
<evidence type="ECO:0000256" key="1">
    <source>
        <dbReference type="ARBA" id="ARBA00001917"/>
    </source>
</evidence>
<keyword evidence="5" id="KW-0665">Pyrimidine biosynthesis</keyword>
<dbReference type="CDD" id="cd04739">
    <property type="entry name" value="DHOD_like"/>
    <property type="match status" value="1"/>
</dbReference>
<keyword evidence="10" id="KW-1185">Reference proteome</keyword>
<dbReference type="InterPro" id="IPR005720">
    <property type="entry name" value="Dihydroorotate_DH_cat"/>
</dbReference>
<dbReference type="EMBL" id="JBHSUA010000016">
    <property type="protein sequence ID" value="MFC6396930.1"/>
    <property type="molecule type" value="Genomic_DNA"/>
</dbReference>
<evidence type="ECO:0000313" key="9">
    <source>
        <dbReference type="EMBL" id="MFC6396930.1"/>
    </source>
</evidence>
<dbReference type="Proteomes" id="UP001596266">
    <property type="component" value="Unassembled WGS sequence"/>
</dbReference>
<keyword evidence="4" id="KW-0288">FMN</keyword>
<evidence type="ECO:0000256" key="3">
    <source>
        <dbReference type="ARBA" id="ARBA00022630"/>
    </source>
</evidence>
<dbReference type="RefSeq" id="WP_343885897.1">
    <property type="nucleotide sequence ID" value="NZ_BAAAKI010000011.1"/>
</dbReference>
<name>A0ABW1X0C7_9ACTN</name>
<keyword evidence="3" id="KW-0285">Flavoprotein</keyword>
<feature type="region of interest" description="Disordered" evidence="7">
    <location>
        <begin position="19"/>
        <end position="51"/>
    </location>
</feature>
<feature type="compositionally biased region" description="Polar residues" evidence="7">
    <location>
        <begin position="39"/>
        <end position="49"/>
    </location>
</feature>
<evidence type="ECO:0000313" key="10">
    <source>
        <dbReference type="Proteomes" id="UP001596266"/>
    </source>
</evidence>
<dbReference type="Pfam" id="PF01180">
    <property type="entry name" value="DHO_dh"/>
    <property type="match status" value="1"/>
</dbReference>
<keyword evidence="6" id="KW-0560">Oxidoreductase</keyword>
<dbReference type="InterPro" id="IPR050074">
    <property type="entry name" value="DHO_dehydrogenase"/>
</dbReference>
<dbReference type="PANTHER" id="PTHR48109">
    <property type="entry name" value="DIHYDROOROTATE DEHYDROGENASE (QUINONE), MITOCHONDRIAL-RELATED"/>
    <property type="match status" value="1"/>
</dbReference>
<dbReference type="PANTHER" id="PTHR48109:SF3">
    <property type="entry name" value="SLL0744 PROTEIN"/>
    <property type="match status" value="1"/>
</dbReference>
<proteinExistence type="predicted"/>
<reference evidence="10" key="1">
    <citation type="journal article" date="2019" name="Int. J. Syst. Evol. Microbiol.">
        <title>The Global Catalogue of Microorganisms (GCM) 10K type strain sequencing project: providing services to taxonomists for standard genome sequencing and annotation.</title>
        <authorList>
            <consortium name="The Broad Institute Genomics Platform"/>
            <consortium name="The Broad Institute Genome Sequencing Center for Infectious Disease"/>
            <person name="Wu L."/>
            <person name="Ma J."/>
        </authorList>
    </citation>
    <scope>NUCLEOTIDE SEQUENCE [LARGE SCALE GENOMIC DNA]</scope>
    <source>
        <strain evidence="10">CGMCC 1.15277</strain>
    </source>
</reference>
<evidence type="ECO:0000256" key="6">
    <source>
        <dbReference type="ARBA" id="ARBA00023002"/>
    </source>
</evidence>
<accession>A0ABW1X0C7</accession>
<gene>
    <name evidence="9" type="ORF">ACFP57_08025</name>
</gene>
<comment type="caution">
    <text evidence="9">The sequence shown here is derived from an EMBL/GenBank/DDBJ whole genome shotgun (WGS) entry which is preliminary data.</text>
</comment>
<evidence type="ECO:0000256" key="4">
    <source>
        <dbReference type="ARBA" id="ARBA00022643"/>
    </source>
</evidence>
<protein>
    <submittedName>
        <fullName evidence="9">Dihydroorotate dehydrogenase-like protein</fullName>
    </submittedName>
</protein>
<dbReference type="Gene3D" id="3.20.20.70">
    <property type="entry name" value="Aldolase class I"/>
    <property type="match status" value="1"/>
</dbReference>
<evidence type="ECO:0000256" key="2">
    <source>
        <dbReference type="ARBA" id="ARBA00004725"/>
    </source>
</evidence>